<sequence>MLPALSGTWCRAAVPMLLLALAGGGRAAPPDEAPPALRAALERARIEPGALSAWVAPAEGGEPRLALRPAEAVAPASVMKLVTTVAALERLGPVFQWHTPMLAAGPDRILRGSGDPRLTGERLTLLLRQAMDAGGATIDGDLILDRGAYALPAHDPAAFDGQPLRPYNVGPDALMIANRSVVLTLRPEPARGVARVAVDLPLAGVQWPETVPLAGGDCQDWRAQLAPDFSDPSRPRLAGRFPAACGERGWPIAFPDPAPAGFAARAVEAQWRALGGRIGGRVREGRTPAGATVLSDWSSPALPEVLRDMNKHSNNMIAQQVLLALAPGQPAQPATFEAARAEVQSLVRAHGCREDELAIDNGSGLSRQERITPRCLGRLLQWAWSRPWMPELLSSLPVAGIETTARRAVAASGRAHLKTGSLDGVAALAGYVHGEDGRRHALVAILNHPKAGGAESRAVLDEVVRWALDDLARPPAVGADDQNGLLRARFSAALPTRDCQFGPGTCAPAHR</sequence>
<dbReference type="RefSeq" id="WP_173803523.1">
    <property type="nucleotide sequence ID" value="NZ_JABSNM010000001.1"/>
</dbReference>
<evidence type="ECO:0000256" key="3">
    <source>
        <dbReference type="SAM" id="SignalP"/>
    </source>
</evidence>
<evidence type="ECO:0000256" key="1">
    <source>
        <dbReference type="ARBA" id="ARBA00006096"/>
    </source>
</evidence>
<evidence type="ECO:0000256" key="2">
    <source>
        <dbReference type="ARBA" id="ARBA00022801"/>
    </source>
</evidence>
<dbReference type="PANTHER" id="PTHR30023">
    <property type="entry name" value="D-ALANYL-D-ALANINE CARBOXYPEPTIDASE"/>
    <property type="match status" value="1"/>
</dbReference>
<keyword evidence="4" id="KW-0645">Protease</keyword>
<comment type="similarity">
    <text evidence="1">Belongs to the peptidase S13 family.</text>
</comment>
<evidence type="ECO:0000313" key="5">
    <source>
        <dbReference type="Proteomes" id="UP001516061"/>
    </source>
</evidence>
<dbReference type="Pfam" id="PF02113">
    <property type="entry name" value="Peptidase_S13"/>
    <property type="match status" value="1"/>
</dbReference>
<dbReference type="EMBL" id="JABSNM010000001">
    <property type="protein sequence ID" value="NRT54578.1"/>
    <property type="molecule type" value="Genomic_DNA"/>
</dbReference>
<feature type="chain" id="PRO_5047111834" evidence="3">
    <location>
        <begin position="28"/>
        <end position="511"/>
    </location>
</feature>
<dbReference type="Proteomes" id="UP001516061">
    <property type="component" value="Unassembled WGS sequence"/>
</dbReference>
<keyword evidence="3" id="KW-0732">Signal</keyword>
<name>A0ABX2FZF1_9BURK</name>
<dbReference type="EC" id="3.4.21.-" evidence="4"/>
<organism evidence="4 5">
    <name type="scientific">Sphaerotilus uruguayifluvii</name>
    <dbReference type="NCBI Taxonomy" id="2735897"/>
    <lineage>
        <taxon>Bacteria</taxon>
        <taxon>Pseudomonadati</taxon>
        <taxon>Pseudomonadota</taxon>
        <taxon>Betaproteobacteria</taxon>
        <taxon>Burkholderiales</taxon>
        <taxon>Sphaerotilaceae</taxon>
        <taxon>Sphaerotilus</taxon>
    </lineage>
</organism>
<keyword evidence="2 4" id="KW-0378">Hydrolase</keyword>
<dbReference type="InterPro" id="IPR000667">
    <property type="entry name" value="Peptidase_S13"/>
</dbReference>
<reference evidence="4 5" key="1">
    <citation type="submission" date="2020-05" db="EMBL/GenBank/DDBJ databases">
        <title>Genomic Encyclopedia of Type Strains, Phase IV (KMG-V): Genome sequencing to study the core and pangenomes of soil and plant-associated prokaryotes.</title>
        <authorList>
            <person name="Whitman W."/>
        </authorList>
    </citation>
    <scope>NUCLEOTIDE SEQUENCE [LARGE SCALE GENOMIC DNA]</scope>
    <source>
        <strain evidence="4 5">C29</strain>
    </source>
</reference>
<accession>A0ABX2FZF1</accession>
<feature type="signal peptide" evidence="3">
    <location>
        <begin position="1"/>
        <end position="27"/>
    </location>
</feature>
<dbReference type="PANTHER" id="PTHR30023:SF0">
    <property type="entry name" value="PENICILLIN-SENSITIVE CARBOXYPEPTIDASE A"/>
    <property type="match status" value="1"/>
</dbReference>
<dbReference type="Gene3D" id="3.40.710.10">
    <property type="entry name" value="DD-peptidase/beta-lactamase superfamily"/>
    <property type="match status" value="2"/>
</dbReference>
<dbReference type="InterPro" id="IPR012338">
    <property type="entry name" value="Beta-lactam/transpept-like"/>
</dbReference>
<dbReference type="PRINTS" id="PR00922">
    <property type="entry name" value="DADACBPTASE3"/>
</dbReference>
<dbReference type="SUPFAM" id="SSF56601">
    <property type="entry name" value="beta-lactamase/transpeptidase-like"/>
    <property type="match status" value="1"/>
</dbReference>
<keyword evidence="4" id="KW-0121">Carboxypeptidase</keyword>
<gene>
    <name evidence="4" type="ORF">HNQ01_000285</name>
</gene>
<comment type="caution">
    <text evidence="4">The sequence shown here is derived from an EMBL/GenBank/DDBJ whole genome shotgun (WGS) entry which is preliminary data.</text>
</comment>
<evidence type="ECO:0000313" key="4">
    <source>
        <dbReference type="EMBL" id="NRT54578.1"/>
    </source>
</evidence>
<dbReference type="GO" id="GO:0009002">
    <property type="term" value="F:serine-type D-Ala-D-Ala carboxypeptidase activity"/>
    <property type="evidence" value="ECO:0007669"/>
    <property type="project" value="UniProtKB-EC"/>
</dbReference>
<dbReference type="EC" id="3.4.16.4" evidence="4"/>
<proteinExistence type="inferred from homology"/>
<keyword evidence="5" id="KW-1185">Reference proteome</keyword>
<protein>
    <submittedName>
        <fullName evidence="4">D-alanyl-D-alanine carboxypeptidase/D-alanyl-D-alanine-endopeptidase (Penicillin-binding protein 4)</fullName>
        <ecNumber evidence="4">3.4.16.4</ecNumber>
        <ecNumber evidence="4">3.4.21.-</ecNumber>
    </submittedName>
</protein>
<dbReference type="NCBIfam" id="TIGR00666">
    <property type="entry name" value="PBP4"/>
    <property type="match status" value="1"/>
</dbReference>